<name>A0ABQ3C518_9FLAO</name>
<gene>
    <name evidence="2" type="ORF">GCM10008088_28670</name>
</gene>
<dbReference type="Proteomes" id="UP000615593">
    <property type="component" value="Unassembled WGS sequence"/>
</dbReference>
<dbReference type="EMBL" id="BMWY01000027">
    <property type="protein sequence ID" value="GGZ65759.1"/>
    <property type="molecule type" value="Genomic_DNA"/>
</dbReference>
<feature type="signal peptide" evidence="1">
    <location>
        <begin position="1"/>
        <end position="19"/>
    </location>
</feature>
<proteinExistence type="predicted"/>
<evidence type="ECO:0000313" key="3">
    <source>
        <dbReference type="Proteomes" id="UP000615593"/>
    </source>
</evidence>
<evidence type="ECO:0000256" key="1">
    <source>
        <dbReference type="SAM" id="SignalP"/>
    </source>
</evidence>
<reference evidence="3" key="1">
    <citation type="journal article" date="2019" name="Int. J. Syst. Evol. Microbiol.">
        <title>The Global Catalogue of Microorganisms (GCM) 10K type strain sequencing project: providing services to taxonomists for standard genome sequencing and annotation.</title>
        <authorList>
            <consortium name="The Broad Institute Genomics Platform"/>
            <consortium name="The Broad Institute Genome Sequencing Center for Infectious Disease"/>
            <person name="Wu L."/>
            <person name="Ma J."/>
        </authorList>
    </citation>
    <scope>NUCLEOTIDE SEQUENCE [LARGE SCALE GENOMIC DNA]</scope>
    <source>
        <strain evidence="3">KCTC 12708</strain>
    </source>
</reference>
<protein>
    <recommendedName>
        <fullName evidence="4">Lipoprotein</fullName>
    </recommendedName>
</protein>
<feature type="chain" id="PRO_5047439341" description="Lipoprotein" evidence="1">
    <location>
        <begin position="20"/>
        <end position="199"/>
    </location>
</feature>
<evidence type="ECO:0008006" key="4">
    <source>
        <dbReference type="Google" id="ProtNLM"/>
    </source>
</evidence>
<keyword evidence="3" id="KW-1185">Reference proteome</keyword>
<comment type="caution">
    <text evidence="2">The sequence shown here is derived from an EMBL/GenBank/DDBJ whole genome shotgun (WGS) entry which is preliminary data.</text>
</comment>
<evidence type="ECO:0000313" key="2">
    <source>
        <dbReference type="EMBL" id="GGZ65759.1"/>
    </source>
</evidence>
<dbReference type="GeneID" id="94370527"/>
<sequence>MMKKILLIILMVFCFYCCKNETNYNNNSELCSLLAEMTENDQRIRKLPEMTDPFFKILDSIILANYTSKYEYADLPRDKKLEWGKIARKIADKKTKAPKKITDSLWEIQSKIDIENTKTLIDITKKRGWVSKKQLKCKNYISPVLIFRHAPEKFWKDLKPLIEKEFKAGRMNSGDYWFINNHINGRPTDFGNGFEIIEN</sequence>
<organism evidence="2 3">
    <name type="scientific">Mesonia mobilis</name>
    <dbReference type="NCBI Taxonomy" id="369791"/>
    <lineage>
        <taxon>Bacteria</taxon>
        <taxon>Pseudomonadati</taxon>
        <taxon>Bacteroidota</taxon>
        <taxon>Flavobacteriia</taxon>
        <taxon>Flavobacteriales</taxon>
        <taxon>Flavobacteriaceae</taxon>
        <taxon>Mesonia</taxon>
    </lineage>
</organism>
<keyword evidence="1" id="KW-0732">Signal</keyword>
<dbReference type="RefSeq" id="WP_036243867.1">
    <property type="nucleotide sequence ID" value="NZ_BMWY01000027.1"/>
</dbReference>
<accession>A0ABQ3C518</accession>